<reference evidence="2 3" key="1">
    <citation type="submission" date="2020-08" db="EMBL/GenBank/DDBJ databases">
        <title>Acidobacteriota in marine sediments use diverse sulfur dissimilation pathways.</title>
        <authorList>
            <person name="Wasmund K."/>
        </authorList>
    </citation>
    <scope>NUCLEOTIDE SEQUENCE [LARGE SCALE GENOMIC DNA]</scope>
    <source>
        <strain evidence="2">MAG AM4</strain>
    </source>
</reference>
<dbReference type="Proteomes" id="UP000648239">
    <property type="component" value="Unassembled WGS sequence"/>
</dbReference>
<evidence type="ECO:0000259" key="1">
    <source>
        <dbReference type="Pfam" id="PF08334"/>
    </source>
</evidence>
<accession>A0A8J6XS56</accession>
<dbReference type="InterPro" id="IPR045584">
    <property type="entry name" value="Pilin-like"/>
</dbReference>
<dbReference type="AlphaFoldDB" id="A0A8J6XS56"/>
<feature type="domain" description="Type II secretion system protein GspG C-terminal" evidence="1">
    <location>
        <begin position="92"/>
        <end position="135"/>
    </location>
</feature>
<organism evidence="2 3">
    <name type="scientific">Candidatus Polarisedimenticola svalbardensis</name>
    <dbReference type="NCBI Taxonomy" id="2886004"/>
    <lineage>
        <taxon>Bacteria</taxon>
        <taxon>Pseudomonadati</taxon>
        <taxon>Acidobacteriota</taxon>
        <taxon>Candidatus Polarisedimenticolia</taxon>
        <taxon>Candidatus Polarisedimenticolales</taxon>
        <taxon>Candidatus Polarisedimenticolaceae</taxon>
        <taxon>Candidatus Polarisedimenticola</taxon>
    </lineage>
</organism>
<gene>
    <name evidence="2" type="ORF">IFK94_01785</name>
</gene>
<dbReference type="Gene3D" id="3.30.700.10">
    <property type="entry name" value="Glycoprotein, Type 4 Pilin"/>
    <property type="match status" value="1"/>
</dbReference>
<name>A0A8J6XS56_9BACT</name>
<comment type="caution">
    <text evidence="2">The sequence shown here is derived from an EMBL/GenBank/DDBJ whole genome shotgun (WGS) entry which is preliminary data.</text>
</comment>
<proteinExistence type="predicted"/>
<dbReference type="SUPFAM" id="SSF54523">
    <property type="entry name" value="Pili subunits"/>
    <property type="match status" value="1"/>
</dbReference>
<evidence type="ECO:0000313" key="3">
    <source>
        <dbReference type="Proteomes" id="UP000648239"/>
    </source>
</evidence>
<evidence type="ECO:0000313" key="2">
    <source>
        <dbReference type="EMBL" id="MBD3866828.1"/>
    </source>
</evidence>
<sequence>MYEESMEKITAGDLQEGVSLLQQVISEYPDTAAAGQARKEIDLYRGIAGAVENYPVASARDLMVRTARVLERLRFRRRLPAALDDLVPQKLDSTPVDPWGEALIYVRSSNGRGYSLISLGSDGAEGGSGAARDIVIRNGEFKEGGW</sequence>
<protein>
    <submittedName>
        <fullName evidence="2">Type II secretion system protein GspG</fullName>
    </submittedName>
</protein>
<dbReference type="Pfam" id="PF08334">
    <property type="entry name" value="T2SSG"/>
    <property type="match status" value="1"/>
</dbReference>
<dbReference type="EMBL" id="JACXWD010000003">
    <property type="protein sequence ID" value="MBD3866828.1"/>
    <property type="molecule type" value="Genomic_DNA"/>
</dbReference>
<dbReference type="InterPro" id="IPR013545">
    <property type="entry name" value="T2SS_protein-GspG_C"/>
</dbReference>